<reference evidence="8" key="1">
    <citation type="submission" date="2016-10" db="EMBL/GenBank/DDBJ databases">
        <authorList>
            <person name="Varghese N."/>
            <person name="Submissions S."/>
        </authorList>
    </citation>
    <scope>NUCLEOTIDE SEQUENCE [LARGE SCALE GENOMIC DNA]</scope>
    <source>
        <strain evidence="8">DSM 44498</strain>
    </source>
</reference>
<dbReference type="OrthoDB" id="9804819at2"/>
<dbReference type="GO" id="GO:0016887">
    <property type="term" value="F:ATP hydrolysis activity"/>
    <property type="evidence" value="ECO:0007669"/>
    <property type="project" value="InterPro"/>
</dbReference>
<dbReference type="PANTHER" id="PTHR43335:SF4">
    <property type="entry name" value="ABC TRANSPORTER, ATP-BINDING PROTEIN"/>
    <property type="match status" value="1"/>
</dbReference>
<name>A0A1H4NDJ6_9NOCA</name>
<feature type="compositionally biased region" description="Polar residues" evidence="5">
    <location>
        <begin position="294"/>
        <end position="306"/>
    </location>
</feature>
<accession>A0A1H4NDJ6</accession>
<keyword evidence="2" id="KW-0813">Transport</keyword>
<evidence type="ECO:0000259" key="6">
    <source>
        <dbReference type="PROSITE" id="PS50893"/>
    </source>
</evidence>
<dbReference type="PANTHER" id="PTHR43335">
    <property type="entry name" value="ABC TRANSPORTER, ATP-BINDING PROTEIN"/>
    <property type="match status" value="1"/>
</dbReference>
<evidence type="ECO:0000313" key="8">
    <source>
        <dbReference type="Proteomes" id="UP000183561"/>
    </source>
</evidence>
<dbReference type="PROSITE" id="PS00211">
    <property type="entry name" value="ABC_TRANSPORTER_1"/>
    <property type="match status" value="1"/>
</dbReference>
<keyword evidence="3" id="KW-0547">Nucleotide-binding</keyword>
<gene>
    <name evidence="7" type="ORF">SAMN04490239_2242</name>
</gene>
<evidence type="ECO:0000256" key="4">
    <source>
        <dbReference type="ARBA" id="ARBA00022840"/>
    </source>
</evidence>
<sequence length="312" mass="33391">MTSDIVVTDRLTKRYGEHAAVDAVSLTVRAGEVYGFLGPNGAGKTTTLRMLTGLVRPTSGTATLFGCAPGDGAVAARTGVLIEGPGFFPYLSGRDNLRVLSRCRRLQDDAVESALHRVGLRHRGHDRFRTYSLGMKQRLGVAAALLGEPDLLILDEPTNGLDPAGMAEMRELIVELADSGHSVMLSSHMLSEVQEICDRVGVISRGELIAQSTVAELRGGTSLLVRADPRERAAAVLAELLGRDVVDTVGDALAVAVSPELAPKVARVLVDAGIDLYELSRRERSLEDVFFAMTSDSNPGDRTASNEPRRMS</sequence>
<evidence type="ECO:0000313" key="7">
    <source>
        <dbReference type="EMBL" id="SEB93420.1"/>
    </source>
</evidence>
<dbReference type="Pfam" id="PF00005">
    <property type="entry name" value="ABC_tran"/>
    <property type="match status" value="1"/>
</dbReference>
<dbReference type="InterPro" id="IPR017871">
    <property type="entry name" value="ABC_transporter-like_CS"/>
</dbReference>
<proteinExistence type="inferred from homology"/>
<evidence type="ECO:0000256" key="5">
    <source>
        <dbReference type="SAM" id="MobiDB-lite"/>
    </source>
</evidence>
<evidence type="ECO:0000256" key="2">
    <source>
        <dbReference type="ARBA" id="ARBA00022448"/>
    </source>
</evidence>
<dbReference type="SMART" id="SM00382">
    <property type="entry name" value="AAA"/>
    <property type="match status" value="1"/>
</dbReference>
<keyword evidence="8" id="KW-1185">Reference proteome</keyword>
<evidence type="ECO:0000256" key="1">
    <source>
        <dbReference type="ARBA" id="ARBA00005417"/>
    </source>
</evidence>
<dbReference type="InterPro" id="IPR027417">
    <property type="entry name" value="P-loop_NTPase"/>
</dbReference>
<evidence type="ECO:0000256" key="3">
    <source>
        <dbReference type="ARBA" id="ARBA00022741"/>
    </source>
</evidence>
<dbReference type="Gene3D" id="3.40.50.300">
    <property type="entry name" value="P-loop containing nucleotide triphosphate hydrolases"/>
    <property type="match status" value="1"/>
</dbReference>
<comment type="similarity">
    <text evidence="1">Belongs to the ABC transporter superfamily.</text>
</comment>
<dbReference type="InterPro" id="IPR003439">
    <property type="entry name" value="ABC_transporter-like_ATP-bd"/>
</dbReference>
<dbReference type="PROSITE" id="PS50893">
    <property type="entry name" value="ABC_TRANSPORTER_2"/>
    <property type="match status" value="1"/>
</dbReference>
<dbReference type="SUPFAM" id="SSF52540">
    <property type="entry name" value="P-loop containing nucleoside triphosphate hydrolases"/>
    <property type="match status" value="1"/>
</dbReference>
<dbReference type="AlphaFoldDB" id="A0A1H4NDJ6"/>
<dbReference type="EMBL" id="FNSV01000005">
    <property type="protein sequence ID" value="SEB93420.1"/>
    <property type="molecule type" value="Genomic_DNA"/>
</dbReference>
<dbReference type="RefSeq" id="WP_072937870.1">
    <property type="nucleotide sequence ID" value="NZ_FNSV01000005.1"/>
</dbReference>
<feature type="region of interest" description="Disordered" evidence="5">
    <location>
        <begin position="293"/>
        <end position="312"/>
    </location>
</feature>
<protein>
    <submittedName>
        <fullName evidence="7">ABC-2 type transport system ATP-binding protein</fullName>
    </submittedName>
</protein>
<keyword evidence="4 7" id="KW-0067">ATP-binding</keyword>
<dbReference type="CDD" id="cd03268">
    <property type="entry name" value="ABC_BcrA_bacitracin_resist"/>
    <property type="match status" value="1"/>
</dbReference>
<organism evidence="7 8">
    <name type="scientific">Rhodococcus koreensis</name>
    <dbReference type="NCBI Taxonomy" id="99653"/>
    <lineage>
        <taxon>Bacteria</taxon>
        <taxon>Bacillati</taxon>
        <taxon>Actinomycetota</taxon>
        <taxon>Actinomycetes</taxon>
        <taxon>Mycobacteriales</taxon>
        <taxon>Nocardiaceae</taxon>
        <taxon>Rhodococcus</taxon>
    </lineage>
</organism>
<dbReference type="Proteomes" id="UP000183561">
    <property type="component" value="Unassembled WGS sequence"/>
</dbReference>
<dbReference type="GO" id="GO:0005524">
    <property type="term" value="F:ATP binding"/>
    <property type="evidence" value="ECO:0007669"/>
    <property type="project" value="UniProtKB-KW"/>
</dbReference>
<dbReference type="InterPro" id="IPR003593">
    <property type="entry name" value="AAA+_ATPase"/>
</dbReference>
<feature type="domain" description="ABC transporter" evidence="6">
    <location>
        <begin position="6"/>
        <end position="230"/>
    </location>
</feature>